<dbReference type="AlphaFoldDB" id="A0A317CLY4"/>
<gene>
    <name evidence="1" type="ORF">DKT75_00265</name>
</gene>
<organism evidence="1 2">
    <name type="scientific">Leucothrix arctica</name>
    <dbReference type="NCBI Taxonomy" id="1481894"/>
    <lineage>
        <taxon>Bacteria</taxon>
        <taxon>Pseudomonadati</taxon>
        <taxon>Pseudomonadota</taxon>
        <taxon>Gammaproteobacteria</taxon>
        <taxon>Thiotrichales</taxon>
        <taxon>Thiotrichaceae</taxon>
        <taxon>Leucothrix</taxon>
    </lineage>
</organism>
<evidence type="ECO:0000313" key="2">
    <source>
        <dbReference type="Proteomes" id="UP000245506"/>
    </source>
</evidence>
<comment type="caution">
    <text evidence="1">The sequence shown here is derived from an EMBL/GenBank/DDBJ whole genome shotgun (WGS) entry which is preliminary data.</text>
</comment>
<proteinExistence type="predicted"/>
<dbReference type="Proteomes" id="UP000245506">
    <property type="component" value="Unassembled WGS sequence"/>
</dbReference>
<protein>
    <submittedName>
        <fullName evidence="1">Uncharacterized protein</fullName>
    </submittedName>
</protein>
<name>A0A317CLY4_9GAMM</name>
<dbReference type="RefSeq" id="WP_109821433.1">
    <property type="nucleotide sequence ID" value="NZ_QGKL01000004.1"/>
</dbReference>
<accession>A0A317CLY4</accession>
<reference evidence="1 2" key="1">
    <citation type="submission" date="2018-05" db="EMBL/GenBank/DDBJ databases">
        <title>Leucothrix arctica sp. nov., isolated from Arctic seawater.</title>
        <authorList>
            <person name="Choi A."/>
            <person name="Baek K."/>
        </authorList>
    </citation>
    <scope>NUCLEOTIDE SEQUENCE [LARGE SCALE GENOMIC DNA]</scope>
    <source>
        <strain evidence="1 2">IMCC9719</strain>
    </source>
</reference>
<dbReference type="EMBL" id="QGKL01000004">
    <property type="protein sequence ID" value="PWQ99538.1"/>
    <property type="molecule type" value="Genomic_DNA"/>
</dbReference>
<keyword evidence="2" id="KW-1185">Reference proteome</keyword>
<evidence type="ECO:0000313" key="1">
    <source>
        <dbReference type="EMBL" id="PWQ99538.1"/>
    </source>
</evidence>
<sequence length="253" mass="28909">MTLQQQVIEALVPAPTLLTENIISWQPLDGFDFTYYVKFFPEDIACNVTVGGKHDTALVKAFLDETTAESLLLVTKENPFVLTYSPALKHTPFDNRLILHPSVEDSELSDATSFMNSKTYSTAAVYQNEFLEDDNIEETHSRCENVNTALWGREPSPAISARFTLGTVLKSQYKQPLGVYSYKKIQRHLWNIKKSGGFMDVQNFERKEVHIEIENDICEITADDDTWVQSMDTFDLWFKTFLLEGLNKSMDVL</sequence>